<feature type="domain" description="Rap1a immunity protein" evidence="1">
    <location>
        <begin position="52"/>
        <end position="146"/>
    </location>
</feature>
<name>A0A383CGA6_9ZZZZ</name>
<accession>A0A383CGA6</accession>
<dbReference type="InterPro" id="IPR041238">
    <property type="entry name" value="Rap1a"/>
</dbReference>
<reference evidence="2" key="1">
    <citation type="submission" date="2018-05" db="EMBL/GenBank/DDBJ databases">
        <authorList>
            <person name="Lanie J.A."/>
            <person name="Ng W.-L."/>
            <person name="Kazmierczak K.M."/>
            <person name="Andrzejewski T.M."/>
            <person name="Davidsen T.M."/>
            <person name="Wayne K.J."/>
            <person name="Tettelin H."/>
            <person name="Glass J.I."/>
            <person name="Rusch D."/>
            <person name="Podicherti R."/>
            <person name="Tsui H.-C.T."/>
            <person name="Winkler M.E."/>
        </authorList>
    </citation>
    <scope>NUCLEOTIDE SEQUENCE</scope>
</reference>
<dbReference type="AlphaFoldDB" id="A0A383CGA6"/>
<organism evidence="2">
    <name type="scientific">marine metagenome</name>
    <dbReference type="NCBI Taxonomy" id="408172"/>
    <lineage>
        <taxon>unclassified sequences</taxon>
        <taxon>metagenomes</taxon>
        <taxon>ecological metagenomes</taxon>
    </lineage>
</organism>
<evidence type="ECO:0000259" key="1">
    <source>
        <dbReference type="Pfam" id="PF18602"/>
    </source>
</evidence>
<protein>
    <recommendedName>
        <fullName evidence="1">Rap1a immunity protein domain-containing protein</fullName>
    </recommendedName>
</protein>
<sequence length="170" mass="19666">MKKLLIVLIIFMQSSLLFAQVSGQDWIDSLNNKQNMINSGGISDNELNLYKRGYNEGLLIGYLKGLVDANWVFKDILKKGGLKLVEHPTNGLGYALFYIDEQHFICIPEKVSYGQITKIMDRYLEDNPSKWHKSLYLLFRQAIKDAELNKCDMSDYSDSKLRENEFLETQ</sequence>
<dbReference type="Pfam" id="PF18602">
    <property type="entry name" value="Rap1a"/>
    <property type="match status" value="1"/>
</dbReference>
<gene>
    <name evidence="2" type="ORF">METZ01_LOCUS483609</name>
</gene>
<evidence type="ECO:0000313" key="2">
    <source>
        <dbReference type="EMBL" id="SVE30755.1"/>
    </source>
</evidence>
<proteinExistence type="predicted"/>
<dbReference type="EMBL" id="UINC01208288">
    <property type="protein sequence ID" value="SVE30755.1"/>
    <property type="molecule type" value="Genomic_DNA"/>
</dbReference>